<proteinExistence type="predicted"/>
<feature type="compositionally biased region" description="Basic and acidic residues" evidence="1">
    <location>
        <begin position="33"/>
        <end position="44"/>
    </location>
</feature>
<name>A0ABQ9VSR6_SAGOE</name>
<gene>
    <name evidence="2" type="ORF">P7K49_012079</name>
</gene>
<dbReference type="Proteomes" id="UP001266305">
    <property type="component" value="Unassembled WGS sequence"/>
</dbReference>
<evidence type="ECO:0000313" key="2">
    <source>
        <dbReference type="EMBL" id="KAK2112332.1"/>
    </source>
</evidence>
<dbReference type="EMBL" id="JASSZA010000005">
    <property type="protein sequence ID" value="KAK2112332.1"/>
    <property type="molecule type" value="Genomic_DNA"/>
</dbReference>
<sequence>MPDSPKIWGTRELEKQGYLVAEAPPSLPACNRPDPRETRSRRSAQEWCPTEPRTQLPGEISPSIHHINSDSTNAIPPRPVKGEPGQGMASLTGPSGQPCQGQCCGGMPALPLLGAQVYI</sequence>
<reference evidence="2 3" key="1">
    <citation type="submission" date="2023-05" db="EMBL/GenBank/DDBJ databases">
        <title>B98-5 Cell Line De Novo Hybrid Assembly: An Optical Mapping Approach.</title>
        <authorList>
            <person name="Kananen K."/>
            <person name="Auerbach J.A."/>
            <person name="Kautto E."/>
            <person name="Blachly J.S."/>
        </authorList>
    </citation>
    <scope>NUCLEOTIDE SEQUENCE [LARGE SCALE GENOMIC DNA]</scope>
    <source>
        <strain evidence="2">B95-8</strain>
        <tissue evidence="2">Cell line</tissue>
    </source>
</reference>
<comment type="caution">
    <text evidence="2">The sequence shown here is derived from an EMBL/GenBank/DDBJ whole genome shotgun (WGS) entry which is preliminary data.</text>
</comment>
<feature type="region of interest" description="Disordered" evidence="1">
    <location>
        <begin position="19"/>
        <end position="99"/>
    </location>
</feature>
<protein>
    <submittedName>
        <fullName evidence="2">Uncharacterized protein</fullName>
    </submittedName>
</protein>
<organism evidence="2 3">
    <name type="scientific">Saguinus oedipus</name>
    <name type="common">Cotton-top tamarin</name>
    <name type="synonym">Oedipomidas oedipus</name>
    <dbReference type="NCBI Taxonomy" id="9490"/>
    <lineage>
        <taxon>Eukaryota</taxon>
        <taxon>Metazoa</taxon>
        <taxon>Chordata</taxon>
        <taxon>Craniata</taxon>
        <taxon>Vertebrata</taxon>
        <taxon>Euteleostomi</taxon>
        <taxon>Mammalia</taxon>
        <taxon>Eutheria</taxon>
        <taxon>Euarchontoglires</taxon>
        <taxon>Primates</taxon>
        <taxon>Haplorrhini</taxon>
        <taxon>Platyrrhini</taxon>
        <taxon>Cebidae</taxon>
        <taxon>Callitrichinae</taxon>
        <taxon>Saguinus</taxon>
    </lineage>
</organism>
<accession>A0ABQ9VSR6</accession>
<keyword evidence="3" id="KW-1185">Reference proteome</keyword>
<evidence type="ECO:0000256" key="1">
    <source>
        <dbReference type="SAM" id="MobiDB-lite"/>
    </source>
</evidence>
<evidence type="ECO:0000313" key="3">
    <source>
        <dbReference type="Proteomes" id="UP001266305"/>
    </source>
</evidence>